<dbReference type="OrthoDB" id="1014491at2"/>
<protein>
    <submittedName>
        <fullName evidence="2">Putative MetA-pathway of phenol degradation</fullName>
    </submittedName>
</protein>
<accession>A0A1I0RBD6</accession>
<keyword evidence="3" id="KW-1185">Reference proteome</keyword>
<keyword evidence="1" id="KW-0732">Signal</keyword>
<gene>
    <name evidence="2" type="ORF">SAMN05216290_3319</name>
</gene>
<sequence length="264" mass="29432">MKNMYIIPLLLCLFTTAINAQDVSNLITDRPKSSVSSFLLPKGSFQIETGYFYSENKIDSDYEFREYNLNTTLVRYGLGRSVELRLSQSLNRFSITEPDGTYNMTSSIRGIPTLIGAKVNLVPLKEKTQLSVQGMFGGNLFDVNDFDSFNTQVDFRLMVDHLISERLSIGGNFGVNYYDESSQTGVVYSAYASRVLSKTGKLSAFAELNGVLIDESEHEHYGNVGLTYAIKPNMQIDLMTGFGLSEAAKDFTFGFGFSVLLPHK</sequence>
<evidence type="ECO:0000256" key="1">
    <source>
        <dbReference type="SAM" id="SignalP"/>
    </source>
</evidence>
<evidence type="ECO:0000313" key="3">
    <source>
        <dbReference type="Proteomes" id="UP000199437"/>
    </source>
</evidence>
<dbReference type="Pfam" id="PF13557">
    <property type="entry name" value="Phenol_MetA_deg"/>
    <property type="match status" value="1"/>
</dbReference>
<dbReference type="STRING" id="1267423.SAMN05216290_3319"/>
<dbReference type="Proteomes" id="UP000199437">
    <property type="component" value="Unassembled WGS sequence"/>
</dbReference>
<proteinExistence type="predicted"/>
<feature type="chain" id="PRO_5011571737" evidence="1">
    <location>
        <begin position="21"/>
        <end position="264"/>
    </location>
</feature>
<organism evidence="2 3">
    <name type="scientific">Roseivirga pacifica</name>
    <dbReference type="NCBI Taxonomy" id="1267423"/>
    <lineage>
        <taxon>Bacteria</taxon>
        <taxon>Pseudomonadati</taxon>
        <taxon>Bacteroidota</taxon>
        <taxon>Cytophagia</taxon>
        <taxon>Cytophagales</taxon>
        <taxon>Roseivirgaceae</taxon>
        <taxon>Roseivirga</taxon>
    </lineage>
</organism>
<evidence type="ECO:0000313" key="2">
    <source>
        <dbReference type="EMBL" id="SEW37576.1"/>
    </source>
</evidence>
<dbReference type="EMBL" id="FOIR01000003">
    <property type="protein sequence ID" value="SEW37576.1"/>
    <property type="molecule type" value="Genomic_DNA"/>
</dbReference>
<dbReference type="AlphaFoldDB" id="A0A1I0RBD6"/>
<name>A0A1I0RBD6_9BACT</name>
<reference evidence="3" key="1">
    <citation type="submission" date="2016-10" db="EMBL/GenBank/DDBJ databases">
        <authorList>
            <person name="Varghese N."/>
            <person name="Submissions S."/>
        </authorList>
    </citation>
    <scope>NUCLEOTIDE SEQUENCE [LARGE SCALE GENOMIC DNA]</scope>
    <source>
        <strain evidence="3">CGMCC 1.12402</strain>
    </source>
</reference>
<dbReference type="InterPro" id="IPR025737">
    <property type="entry name" value="FApF"/>
</dbReference>
<feature type="signal peptide" evidence="1">
    <location>
        <begin position="1"/>
        <end position="20"/>
    </location>
</feature>